<dbReference type="PROSITE" id="PS51109">
    <property type="entry name" value="G5"/>
    <property type="match status" value="1"/>
</dbReference>
<evidence type="ECO:0000313" key="5">
    <source>
        <dbReference type="EMBL" id="EFR32899.1"/>
    </source>
</evidence>
<dbReference type="PANTHER" id="PTHR35788">
    <property type="entry name" value="EXPORTED PROTEIN-RELATED"/>
    <property type="match status" value="1"/>
</dbReference>
<accession>E4KYX3</accession>
<dbReference type="InterPro" id="IPR011098">
    <property type="entry name" value="G5_dom"/>
</dbReference>
<feature type="domain" description="G5" evidence="4">
    <location>
        <begin position="370"/>
        <end position="452"/>
    </location>
</feature>
<dbReference type="EMBL" id="AENP01000019">
    <property type="protein sequence ID" value="EFR32899.1"/>
    <property type="molecule type" value="Genomic_DNA"/>
</dbReference>
<keyword evidence="3" id="KW-0812">Transmembrane</keyword>
<dbReference type="SMART" id="SM01208">
    <property type="entry name" value="G5"/>
    <property type="match status" value="1"/>
</dbReference>
<dbReference type="eggNOG" id="COG2720">
    <property type="taxonomic scope" value="Bacteria"/>
</dbReference>
<feature type="compositionally biased region" description="Basic and acidic residues" evidence="2">
    <location>
        <begin position="476"/>
        <end position="494"/>
    </location>
</feature>
<dbReference type="InterPro" id="IPR022029">
    <property type="entry name" value="YoaR-like_PG-bd"/>
</dbReference>
<dbReference type="Gene3D" id="2.20.230.10">
    <property type="entry name" value="Resuscitation-promoting factor rpfb"/>
    <property type="match status" value="1"/>
</dbReference>
<evidence type="ECO:0000256" key="3">
    <source>
        <dbReference type="SAM" id="Phobius"/>
    </source>
</evidence>
<protein>
    <submittedName>
        <fullName evidence="5">VanW-like protein</fullName>
    </submittedName>
</protein>
<name>E4KYX3_9FIRM</name>
<dbReference type="Pfam" id="PF12229">
    <property type="entry name" value="PG_binding_4"/>
    <property type="match status" value="1"/>
</dbReference>
<dbReference type="InterPro" id="IPR052913">
    <property type="entry name" value="Glycopeptide_resist_protein"/>
</dbReference>
<sequence>MKNLRNKFFNINNKVLIGIAIFLMLIFISVMYFTSESLNTGIHRGVRVEDVDVSNLSKDEALKEVSKITEERINNKKINFSYGDRDLPIALKDFGYSLNLEGAVNEAYSIGRSKGLFSNYLDIISSLIFKKNIIADSSFDEGKKDAVLTNLAREIHKKPLDAHPIFNEDGTITIAKSEKGRYLDLNEAKGLLNKDILHEEKIELPVYDTEPKIQSDYYQGIDKVLGDFSTDYSSSIKNRKENIKIASEKFNNMKLNPGDEISFNDIVGEISEATGFKNATVIVGGEYETGIGGGICQVSTTLYNSLILSDLEIVERHNHSRPINYVDLGTDAAVARGYKDLKFKNNTNNPIIILAEADGQKLDFKVLGNSAERDYKVKIIPERLGVVSPDVKTTYSDSIPEGETVVKESGKNGYSYKTYKEVVKNGEVVEKKEISKSYYVPKSKVLVVGTGSSSKSNDDDEDNNSKSSKSSKSSKKSKDSKDSKKSKDSKDSKKSKGKKKS</sequence>
<dbReference type="Proteomes" id="UP000003705">
    <property type="component" value="Unassembled WGS sequence"/>
</dbReference>
<dbReference type="RefSeq" id="WP_005956781.1">
    <property type="nucleotide sequence ID" value="NZ_AENP01000019.1"/>
</dbReference>
<keyword evidence="3" id="KW-0472">Membrane</keyword>
<dbReference type="Pfam" id="PF04294">
    <property type="entry name" value="VanW"/>
    <property type="match status" value="1"/>
</dbReference>
<comment type="caution">
    <text evidence="5">The sequence shown here is derived from an EMBL/GenBank/DDBJ whole genome shotgun (WGS) entry which is preliminary data.</text>
</comment>
<evidence type="ECO:0000259" key="4">
    <source>
        <dbReference type="PROSITE" id="PS51109"/>
    </source>
</evidence>
<dbReference type="OrthoDB" id="9797191at2"/>
<reference evidence="5 6" key="1">
    <citation type="submission" date="2010-10" db="EMBL/GenBank/DDBJ databases">
        <authorList>
            <person name="Durkin A.S."/>
            <person name="Madupu R."/>
            <person name="Torralba M."/>
            <person name="Gillis M."/>
            <person name="Methe B."/>
            <person name="Sutton G."/>
            <person name="Nelson K.E."/>
        </authorList>
    </citation>
    <scope>NUCLEOTIDE SEQUENCE [LARGE SCALE GENOMIC DNA]</scope>
    <source>
        <strain evidence="5 6">ACS-146-V-Sch2b</strain>
    </source>
</reference>
<evidence type="ECO:0000256" key="1">
    <source>
        <dbReference type="ARBA" id="ARBA00022729"/>
    </source>
</evidence>
<keyword evidence="6" id="KW-1185">Reference proteome</keyword>
<dbReference type="Pfam" id="PF07501">
    <property type="entry name" value="G5"/>
    <property type="match status" value="1"/>
</dbReference>
<evidence type="ECO:0000313" key="6">
    <source>
        <dbReference type="Proteomes" id="UP000003705"/>
    </source>
</evidence>
<feature type="region of interest" description="Disordered" evidence="2">
    <location>
        <begin position="449"/>
        <end position="501"/>
    </location>
</feature>
<dbReference type="InterPro" id="IPR007391">
    <property type="entry name" value="Vancomycin_resist_VanW"/>
</dbReference>
<keyword evidence="1" id="KW-0732">Signal</keyword>
<proteinExistence type="predicted"/>
<gene>
    <name evidence="5" type="ORF">HMPREF9286_0691</name>
</gene>
<keyword evidence="3" id="KW-1133">Transmembrane helix</keyword>
<evidence type="ECO:0000256" key="2">
    <source>
        <dbReference type="SAM" id="MobiDB-lite"/>
    </source>
</evidence>
<feature type="transmembrane region" description="Helical" evidence="3">
    <location>
        <begin position="15"/>
        <end position="34"/>
    </location>
</feature>
<organism evidence="5 6">
    <name type="scientific">Peptoniphilus harei ACS-146-V-Sch2b</name>
    <dbReference type="NCBI Taxonomy" id="908338"/>
    <lineage>
        <taxon>Bacteria</taxon>
        <taxon>Bacillati</taxon>
        <taxon>Bacillota</taxon>
        <taxon>Tissierellia</taxon>
        <taxon>Tissierellales</taxon>
        <taxon>Peptoniphilaceae</taxon>
        <taxon>Peptoniphilus</taxon>
    </lineage>
</organism>
<dbReference type="PANTHER" id="PTHR35788:SF1">
    <property type="entry name" value="EXPORTED PROTEIN"/>
    <property type="match status" value="1"/>
</dbReference>
<dbReference type="AlphaFoldDB" id="E4KYX3"/>